<comment type="caution">
    <text evidence="2">The sequence shown here is derived from an EMBL/GenBank/DDBJ whole genome shotgun (WGS) entry which is preliminary data.</text>
</comment>
<protein>
    <submittedName>
        <fullName evidence="2">Uncharacterized protein</fullName>
    </submittedName>
</protein>
<evidence type="ECO:0000313" key="2">
    <source>
        <dbReference type="EMBL" id="MCD7463782.1"/>
    </source>
</evidence>
<dbReference type="EMBL" id="JACEIK010000914">
    <property type="protein sequence ID" value="MCD7463782.1"/>
    <property type="molecule type" value="Genomic_DNA"/>
</dbReference>
<accession>A0ABS8SXM5</accession>
<gene>
    <name evidence="2" type="ORF">HAX54_051379</name>
</gene>
<feature type="compositionally biased region" description="Polar residues" evidence="1">
    <location>
        <begin position="67"/>
        <end position="80"/>
    </location>
</feature>
<evidence type="ECO:0000313" key="3">
    <source>
        <dbReference type="Proteomes" id="UP000823775"/>
    </source>
</evidence>
<reference evidence="2 3" key="1">
    <citation type="journal article" date="2021" name="BMC Genomics">
        <title>Datura genome reveals duplications of psychoactive alkaloid biosynthetic genes and high mutation rate following tissue culture.</title>
        <authorList>
            <person name="Rajewski A."/>
            <person name="Carter-House D."/>
            <person name="Stajich J."/>
            <person name="Litt A."/>
        </authorList>
    </citation>
    <scope>NUCLEOTIDE SEQUENCE [LARGE SCALE GENOMIC DNA]</scope>
    <source>
        <strain evidence="2">AR-01</strain>
    </source>
</reference>
<evidence type="ECO:0000256" key="1">
    <source>
        <dbReference type="SAM" id="MobiDB-lite"/>
    </source>
</evidence>
<proteinExistence type="predicted"/>
<sequence length="145" mass="16339">MIEQIDVLIGGLRTKNIALIRDEMNLVDQVRGKIAFLGPRVSGGEHVDAPNRGEQSSEIPFAEARGTTATPNTLFAPASTQPGQELVGYIMLDEEVEMRDFWTHELAAREKGKRMIGRVEEQEAPKKKRKKRSRKENRWVAVANQ</sequence>
<keyword evidence="3" id="KW-1185">Reference proteome</keyword>
<feature type="compositionally biased region" description="Basic residues" evidence="1">
    <location>
        <begin position="126"/>
        <end position="135"/>
    </location>
</feature>
<feature type="region of interest" description="Disordered" evidence="1">
    <location>
        <begin position="45"/>
        <end position="80"/>
    </location>
</feature>
<organism evidence="2 3">
    <name type="scientific">Datura stramonium</name>
    <name type="common">Jimsonweed</name>
    <name type="synonym">Common thornapple</name>
    <dbReference type="NCBI Taxonomy" id="4076"/>
    <lineage>
        <taxon>Eukaryota</taxon>
        <taxon>Viridiplantae</taxon>
        <taxon>Streptophyta</taxon>
        <taxon>Embryophyta</taxon>
        <taxon>Tracheophyta</taxon>
        <taxon>Spermatophyta</taxon>
        <taxon>Magnoliopsida</taxon>
        <taxon>eudicotyledons</taxon>
        <taxon>Gunneridae</taxon>
        <taxon>Pentapetalae</taxon>
        <taxon>asterids</taxon>
        <taxon>lamiids</taxon>
        <taxon>Solanales</taxon>
        <taxon>Solanaceae</taxon>
        <taxon>Solanoideae</taxon>
        <taxon>Datureae</taxon>
        <taxon>Datura</taxon>
    </lineage>
</organism>
<feature type="region of interest" description="Disordered" evidence="1">
    <location>
        <begin position="111"/>
        <end position="145"/>
    </location>
</feature>
<name>A0ABS8SXM5_DATST</name>
<dbReference type="Proteomes" id="UP000823775">
    <property type="component" value="Unassembled WGS sequence"/>
</dbReference>